<dbReference type="Proteomes" id="UP000608154">
    <property type="component" value="Unassembled WGS sequence"/>
</dbReference>
<feature type="transmembrane region" description="Helical" evidence="4">
    <location>
        <begin position="142"/>
        <end position="162"/>
    </location>
</feature>
<dbReference type="PANTHER" id="PTHR11360:SF290">
    <property type="entry name" value="MONOCARBOXYLATE MFS PERMEASE"/>
    <property type="match status" value="1"/>
</dbReference>
<feature type="transmembrane region" description="Helical" evidence="4">
    <location>
        <begin position="108"/>
        <end position="130"/>
    </location>
</feature>
<dbReference type="Pfam" id="PF07690">
    <property type="entry name" value="MFS_1"/>
    <property type="match status" value="1"/>
</dbReference>
<keyword evidence="2 4" id="KW-1133">Transmembrane helix</keyword>
<feature type="transmembrane region" description="Helical" evidence="4">
    <location>
        <begin position="388"/>
        <end position="409"/>
    </location>
</feature>
<evidence type="ECO:0000256" key="2">
    <source>
        <dbReference type="ARBA" id="ARBA00022989"/>
    </source>
</evidence>
<evidence type="ECO:0000313" key="7">
    <source>
        <dbReference type="Proteomes" id="UP000608154"/>
    </source>
</evidence>
<evidence type="ECO:0000256" key="1">
    <source>
        <dbReference type="ARBA" id="ARBA00022692"/>
    </source>
</evidence>
<name>A0A916X7N2_9SPHN</name>
<dbReference type="PROSITE" id="PS50850">
    <property type="entry name" value="MFS"/>
    <property type="match status" value="1"/>
</dbReference>
<dbReference type="RefSeq" id="WP_188773100.1">
    <property type="nucleotide sequence ID" value="NZ_BMHK01000050.1"/>
</dbReference>
<dbReference type="EMBL" id="BMHK01000050">
    <property type="protein sequence ID" value="GGC15221.1"/>
    <property type="molecule type" value="Genomic_DNA"/>
</dbReference>
<feature type="transmembrane region" description="Helical" evidence="4">
    <location>
        <begin position="299"/>
        <end position="317"/>
    </location>
</feature>
<dbReference type="Gene3D" id="1.20.1250.20">
    <property type="entry name" value="MFS general substrate transporter like domains"/>
    <property type="match status" value="1"/>
</dbReference>
<dbReference type="InterPro" id="IPR020846">
    <property type="entry name" value="MFS_dom"/>
</dbReference>
<keyword evidence="3 4" id="KW-0472">Membrane</keyword>
<feature type="transmembrane region" description="Helical" evidence="4">
    <location>
        <begin position="270"/>
        <end position="292"/>
    </location>
</feature>
<protein>
    <submittedName>
        <fullName evidence="6">MFS transporter</fullName>
    </submittedName>
</protein>
<feature type="transmembrane region" description="Helical" evidence="4">
    <location>
        <begin position="174"/>
        <end position="194"/>
    </location>
</feature>
<feature type="transmembrane region" description="Helical" evidence="4">
    <location>
        <begin position="323"/>
        <end position="347"/>
    </location>
</feature>
<feature type="transmembrane region" description="Helical" evidence="4">
    <location>
        <begin position="84"/>
        <end position="102"/>
    </location>
</feature>
<feature type="transmembrane region" description="Helical" evidence="4">
    <location>
        <begin position="53"/>
        <end position="72"/>
    </location>
</feature>
<evidence type="ECO:0000256" key="3">
    <source>
        <dbReference type="ARBA" id="ARBA00023136"/>
    </source>
</evidence>
<feature type="transmembrane region" description="Helical" evidence="4">
    <location>
        <begin position="359"/>
        <end position="382"/>
    </location>
</feature>
<reference evidence="6" key="1">
    <citation type="journal article" date="2014" name="Int. J. Syst. Evol. Microbiol.">
        <title>Complete genome sequence of Corynebacterium casei LMG S-19264T (=DSM 44701T), isolated from a smear-ripened cheese.</title>
        <authorList>
            <consortium name="US DOE Joint Genome Institute (JGI-PGF)"/>
            <person name="Walter F."/>
            <person name="Albersmeier A."/>
            <person name="Kalinowski J."/>
            <person name="Ruckert C."/>
        </authorList>
    </citation>
    <scope>NUCLEOTIDE SEQUENCE</scope>
    <source>
        <strain evidence="6">CGMCC 1.15095</strain>
    </source>
</reference>
<evidence type="ECO:0000256" key="4">
    <source>
        <dbReference type="SAM" id="Phobius"/>
    </source>
</evidence>
<accession>A0A916X7N2</accession>
<sequence>MAESSPTAAEEFRQHWKLILAAAAGFSFTVVITSSTGLFIAPISDEFGWSRTLVSSGISITAILTFVFSPLFGVFIDKWGVRRLAIPGLALMVCVIASLSQLDGSTWMWFTIWTAYAVTALMTKSTVWTASVNSTFKAGRGLALGLVLSGSALAQAFTPMYAEYLIRVYGWRMAFIVLAVTWGTVAILLCLLWLKDGYEISRKMRDAAQAAGRAAGTLLDVPGLSVREAMRDPALWRIAISTFIIMTVTIGLVVHQIPILTEIGVDRRTAALYALPAGLAGIAGKLITGWLLDHFPARWVGGLTIGVTSLSFLLLLLPHAPTWAIVTALMINGYAGGTKLQLVGFLTAAYSGMRQFGTIFGIMASLIAAGSGLGPVVAGLIYDIWQSYAPGLWGGFLLTLLSAILLFGLGPYPDWAAEEGTAAPA</sequence>
<evidence type="ECO:0000313" key="6">
    <source>
        <dbReference type="EMBL" id="GGC15221.1"/>
    </source>
</evidence>
<feature type="transmembrane region" description="Helical" evidence="4">
    <location>
        <begin position="18"/>
        <end position="41"/>
    </location>
</feature>
<organism evidence="6 7">
    <name type="scientific">Novosphingobium endophyticum</name>
    <dbReference type="NCBI Taxonomy" id="1955250"/>
    <lineage>
        <taxon>Bacteria</taxon>
        <taxon>Pseudomonadati</taxon>
        <taxon>Pseudomonadota</taxon>
        <taxon>Alphaproteobacteria</taxon>
        <taxon>Sphingomonadales</taxon>
        <taxon>Sphingomonadaceae</taxon>
        <taxon>Novosphingobium</taxon>
    </lineage>
</organism>
<dbReference type="PANTHER" id="PTHR11360">
    <property type="entry name" value="MONOCARBOXYLATE TRANSPORTER"/>
    <property type="match status" value="1"/>
</dbReference>
<keyword evidence="7" id="KW-1185">Reference proteome</keyword>
<keyword evidence="1 4" id="KW-0812">Transmembrane</keyword>
<dbReference type="InterPro" id="IPR036259">
    <property type="entry name" value="MFS_trans_sf"/>
</dbReference>
<dbReference type="GO" id="GO:0022857">
    <property type="term" value="F:transmembrane transporter activity"/>
    <property type="evidence" value="ECO:0007669"/>
    <property type="project" value="InterPro"/>
</dbReference>
<feature type="domain" description="Major facilitator superfamily (MFS) profile" evidence="5">
    <location>
        <begin position="17"/>
        <end position="414"/>
    </location>
</feature>
<dbReference type="AlphaFoldDB" id="A0A916X7N2"/>
<proteinExistence type="predicted"/>
<comment type="caution">
    <text evidence="6">The sequence shown here is derived from an EMBL/GenBank/DDBJ whole genome shotgun (WGS) entry which is preliminary data.</text>
</comment>
<dbReference type="InterPro" id="IPR050327">
    <property type="entry name" value="Proton-linked_MCT"/>
</dbReference>
<dbReference type="SUPFAM" id="SSF103473">
    <property type="entry name" value="MFS general substrate transporter"/>
    <property type="match status" value="1"/>
</dbReference>
<reference evidence="6" key="2">
    <citation type="submission" date="2020-09" db="EMBL/GenBank/DDBJ databases">
        <authorList>
            <person name="Sun Q."/>
            <person name="Zhou Y."/>
        </authorList>
    </citation>
    <scope>NUCLEOTIDE SEQUENCE</scope>
    <source>
        <strain evidence="6">CGMCC 1.15095</strain>
    </source>
</reference>
<feature type="transmembrane region" description="Helical" evidence="4">
    <location>
        <begin position="234"/>
        <end position="258"/>
    </location>
</feature>
<evidence type="ECO:0000259" key="5">
    <source>
        <dbReference type="PROSITE" id="PS50850"/>
    </source>
</evidence>
<dbReference type="InterPro" id="IPR011701">
    <property type="entry name" value="MFS"/>
</dbReference>
<gene>
    <name evidence="6" type="ORF">GCM10011494_37590</name>
</gene>